<dbReference type="InterPro" id="IPR000719">
    <property type="entry name" value="Prot_kinase_dom"/>
</dbReference>
<name>A0A9P8FT91_AURME</name>
<dbReference type="Gene3D" id="1.10.510.10">
    <property type="entry name" value="Transferase(Phosphotransferase) domain 1"/>
    <property type="match status" value="1"/>
</dbReference>
<dbReference type="AlphaFoldDB" id="A0A9P8FT91"/>
<dbReference type="PROSITE" id="PS50011">
    <property type="entry name" value="PROTEIN_KINASE_DOM"/>
    <property type="match status" value="1"/>
</dbReference>
<dbReference type="GO" id="GO:0004672">
    <property type="term" value="F:protein kinase activity"/>
    <property type="evidence" value="ECO:0007669"/>
    <property type="project" value="InterPro"/>
</dbReference>
<evidence type="ECO:0000313" key="3">
    <source>
        <dbReference type="Proteomes" id="UP000729357"/>
    </source>
</evidence>
<evidence type="ECO:0000313" key="2">
    <source>
        <dbReference type="EMBL" id="KAG9982184.1"/>
    </source>
</evidence>
<dbReference type="InterPro" id="IPR011009">
    <property type="entry name" value="Kinase-like_dom_sf"/>
</dbReference>
<reference evidence="2" key="1">
    <citation type="journal article" date="2021" name="J Fungi (Basel)">
        <title>Virulence traits and population genomics of the black yeast Aureobasidium melanogenum.</title>
        <authorList>
            <person name="Cernosa A."/>
            <person name="Sun X."/>
            <person name="Gostincar C."/>
            <person name="Fang C."/>
            <person name="Gunde-Cimerman N."/>
            <person name="Song Z."/>
        </authorList>
    </citation>
    <scope>NUCLEOTIDE SEQUENCE</scope>
    <source>
        <strain evidence="2">EXF-9298</strain>
    </source>
</reference>
<dbReference type="EMBL" id="JAHFXS010000749">
    <property type="protein sequence ID" value="KAG9982184.1"/>
    <property type="molecule type" value="Genomic_DNA"/>
</dbReference>
<evidence type="ECO:0000259" key="1">
    <source>
        <dbReference type="PROSITE" id="PS50011"/>
    </source>
</evidence>
<organism evidence="2 3">
    <name type="scientific">Aureobasidium melanogenum</name>
    <name type="common">Aureobasidium pullulans var. melanogenum</name>
    <dbReference type="NCBI Taxonomy" id="46634"/>
    <lineage>
        <taxon>Eukaryota</taxon>
        <taxon>Fungi</taxon>
        <taxon>Dikarya</taxon>
        <taxon>Ascomycota</taxon>
        <taxon>Pezizomycotina</taxon>
        <taxon>Dothideomycetes</taxon>
        <taxon>Dothideomycetidae</taxon>
        <taxon>Dothideales</taxon>
        <taxon>Saccotheciaceae</taxon>
        <taxon>Aureobasidium</taxon>
    </lineage>
</organism>
<keyword evidence="3" id="KW-1185">Reference proteome</keyword>
<gene>
    <name evidence="2" type="ORF">KCU98_g6955</name>
</gene>
<dbReference type="Proteomes" id="UP000729357">
    <property type="component" value="Unassembled WGS sequence"/>
</dbReference>
<sequence>MPHLKSSTGDKHQTFALVGEAIDDEQYHHRQDMDILDCAEFYAFDQGSILFQYTRVLFHQDSRIFLGQYSGRKTAIGTNLDIERLSAIQEILPEMYRPQDLDNYIHSSKFQVEGVHIKRPNLLQFDGTPHLAELMLVDLKACEILHQHPHVNIARYLGCLKEDGKVAALCFSKYKETLMDKLNPEGLSKVDFINTAAEARSAASQRYLPRIEQAVRHIHELGLAHNDINPENIMIDSEDNPVLIDFDSCVEQGSPLSGIKRTLGWYDESIEVSRPENDWRALKEIRTWLEASTAESFSFGY</sequence>
<proteinExistence type="predicted"/>
<accession>A0A9P8FT91</accession>
<dbReference type="Pfam" id="PF00069">
    <property type="entry name" value="Pkinase"/>
    <property type="match status" value="1"/>
</dbReference>
<dbReference type="GO" id="GO:0005524">
    <property type="term" value="F:ATP binding"/>
    <property type="evidence" value="ECO:0007669"/>
    <property type="project" value="InterPro"/>
</dbReference>
<comment type="caution">
    <text evidence="2">The sequence shown here is derived from an EMBL/GenBank/DDBJ whole genome shotgun (WGS) entry which is preliminary data.</text>
</comment>
<protein>
    <recommendedName>
        <fullName evidence="1">Protein kinase domain-containing protein</fullName>
    </recommendedName>
</protein>
<feature type="domain" description="Protein kinase" evidence="1">
    <location>
        <begin position="58"/>
        <end position="301"/>
    </location>
</feature>
<dbReference type="OrthoDB" id="4062651at2759"/>
<feature type="non-terminal residue" evidence="2">
    <location>
        <position position="1"/>
    </location>
</feature>
<reference evidence="2" key="2">
    <citation type="submission" date="2021-08" db="EMBL/GenBank/DDBJ databases">
        <authorList>
            <person name="Gostincar C."/>
            <person name="Sun X."/>
            <person name="Song Z."/>
            <person name="Gunde-Cimerman N."/>
        </authorList>
    </citation>
    <scope>NUCLEOTIDE SEQUENCE</scope>
    <source>
        <strain evidence="2">EXF-9298</strain>
    </source>
</reference>
<dbReference type="SUPFAM" id="SSF56112">
    <property type="entry name" value="Protein kinase-like (PK-like)"/>
    <property type="match status" value="1"/>
</dbReference>